<feature type="region of interest" description="Disordered" evidence="1">
    <location>
        <begin position="284"/>
        <end position="326"/>
    </location>
</feature>
<gene>
    <name evidence="2" type="ORF">BIW11_04769</name>
</gene>
<protein>
    <submittedName>
        <fullName evidence="2">Uncharacterized protein</fullName>
    </submittedName>
</protein>
<name>A0A1V9X1D0_9ACAR</name>
<proteinExistence type="predicted"/>
<evidence type="ECO:0000313" key="3">
    <source>
        <dbReference type="Proteomes" id="UP000192247"/>
    </source>
</evidence>
<dbReference type="Proteomes" id="UP000192247">
    <property type="component" value="Unassembled WGS sequence"/>
</dbReference>
<feature type="compositionally biased region" description="Basic residues" evidence="1">
    <location>
        <begin position="286"/>
        <end position="302"/>
    </location>
</feature>
<dbReference type="AlphaFoldDB" id="A0A1V9X1D0"/>
<dbReference type="InParanoid" id="A0A1V9X1D0"/>
<sequence>MCVLSVVRRNDSAYGEERRSLRSKPALRLQDRVRGGTTKPAFETCTETTGCTKALAWRLCQSKRDPESARRASYLLAGIAKPVEVFGVSARRSECVTRAVPHRRDTEVRRRRGRAKRRDHVEIQSTCATVIEALPRRDLIWSSLPLKLARPIFAQRSWESSNFHFVDVPTVMKLERRLWGTSRVLVARLEFHLKLFLFLYQRIISKEHFLKVNLRTRALLHGDPTACAVVGLTSQTAGRLSNAKQDRPIARTRVVDSPVEVSAAKNIAMGNPLAAAEGLNGAASHLGHRGKAQPRPSPRKRCNQTLEPEFGRCERRTSNVGSEPSG</sequence>
<dbReference type="EMBL" id="MNPL01028926">
    <property type="protein sequence ID" value="OQR67395.1"/>
    <property type="molecule type" value="Genomic_DNA"/>
</dbReference>
<keyword evidence="3" id="KW-1185">Reference proteome</keyword>
<accession>A0A1V9X1D0</accession>
<evidence type="ECO:0000313" key="2">
    <source>
        <dbReference type="EMBL" id="OQR67395.1"/>
    </source>
</evidence>
<comment type="caution">
    <text evidence="2">The sequence shown here is derived from an EMBL/GenBank/DDBJ whole genome shotgun (WGS) entry which is preliminary data.</text>
</comment>
<evidence type="ECO:0000256" key="1">
    <source>
        <dbReference type="SAM" id="MobiDB-lite"/>
    </source>
</evidence>
<reference evidence="2 3" key="1">
    <citation type="journal article" date="2017" name="Gigascience">
        <title>Draft genome of the honey bee ectoparasitic mite, Tropilaelaps mercedesae, is shaped by the parasitic life history.</title>
        <authorList>
            <person name="Dong X."/>
            <person name="Armstrong S.D."/>
            <person name="Xia D."/>
            <person name="Makepeace B.L."/>
            <person name="Darby A.C."/>
            <person name="Kadowaki T."/>
        </authorList>
    </citation>
    <scope>NUCLEOTIDE SEQUENCE [LARGE SCALE GENOMIC DNA]</scope>
    <source>
        <strain evidence="2">Wuxi-XJTLU</strain>
    </source>
</reference>
<organism evidence="2 3">
    <name type="scientific">Tropilaelaps mercedesae</name>
    <dbReference type="NCBI Taxonomy" id="418985"/>
    <lineage>
        <taxon>Eukaryota</taxon>
        <taxon>Metazoa</taxon>
        <taxon>Ecdysozoa</taxon>
        <taxon>Arthropoda</taxon>
        <taxon>Chelicerata</taxon>
        <taxon>Arachnida</taxon>
        <taxon>Acari</taxon>
        <taxon>Parasitiformes</taxon>
        <taxon>Mesostigmata</taxon>
        <taxon>Gamasina</taxon>
        <taxon>Dermanyssoidea</taxon>
        <taxon>Laelapidae</taxon>
        <taxon>Tropilaelaps</taxon>
    </lineage>
</organism>